<protein>
    <recommendedName>
        <fullName evidence="1">Acyl-ACP thioesterase-like C-terminal domain-containing protein</fullName>
    </recommendedName>
</protein>
<evidence type="ECO:0000313" key="3">
    <source>
        <dbReference type="Proteomes" id="UP000775686"/>
    </source>
</evidence>
<feature type="domain" description="Acyl-ACP thioesterase-like C-terminal" evidence="1">
    <location>
        <begin position="104"/>
        <end position="168"/>
    </location>
</feature>
<dbReference type="InterPro" id="IPR029069">
    <property type="entry name" value="HotDog_dom_sf"/>
</dbReference>
<dbReference type="Pfam" id="PF20791">
    <property type="entry name" value="Acyl-ACP_TE_C"/>
    <property type="match status" value="1"/>
</dbReference>
<dbReference type="SUPFAM" id="SSF54637">
    <property type="entry name" value="Thioesterase/thiol ester dehydrase-isomerase"/>
    <property type="match status" value="2"/>
</dbReference>
<dbReference type="Gene3D" id="3.10.129.10">
    <property type="entry name" value="Hotdog Thioesterase"/>
    <property type="match status" value="2"/>
</dbReference>
<proteinExistence type="predicted"/>
<dbReference type="EMBL" id="JACJKH010000033">
    <property type="protein sequence ID" value="MBM6745414.1"/>
    <property type="molecule type" value="Genomic_DNA"/>
</dbReference>
<name>A0ABS2EKD4_9FIRM</name>
<dbReference type="InterPro" id="IPR049427">
    <property type="entry name" value="Acyl-ACP_TE_C"/>
</dbReference>
<gene>
    <name evidence="2" type="ORF">H6A32_14100</name>
</gene>
<evidence type="ECO:0000313" key="2">
    <source>
        <dbReference type="EMBL" id="MBM6745414.1"/>
    </source>
</evidence>
<comment type="caution">
    <text evidence="2">The sequence shown here is derived from an EMBL/GenBank/DDBJ whole genome shotgun (WGS) entry which is preliminary data.</text>
</comment>
<dbReference type="Proteomes" id="UP000775686">
    <property type="component" value="Unassembled WGS sequence"/>
</dbReference>
<organism evidence="2 3">
    <name type="scientific">Drancourtella massiliensis</name>
    <dbReference type="NCBI Taxonomy" id="1632013"/>
    <lineage>
        <taxon>Bacteria</taxon>
        <taxon>Bacillati</taxon>
        <taxon>Bacillota</taxon>
        <taxon>Clostridia</taxon>
        <taxon>Eubacteriales</taxon>
        <taxon>Oscillospiraceae</taxon>
        <taxon>Drancourtella</taxon>
    </lineage>
</organism>
<accession>A0ABS2EKD4</accession>
<evidence type="ECO:0000259" key="1">
    <source>
        <dbReference type="Pfam" id="PF20791"/>
    </source>
</evidence>
<reference evidence="2 3" key="1">
    <citation type="journal article" date="2021" name="Sci. Rep.">
        <title>The distribution of antibiotic resistance genes in chicken gut microbiota commensals.</title>
        <authorList>
            <person name="Juricova H."/>
            <person name="Matiasovicova J."/>
            <person name="Kubasova T."/>
            <person name="Cejkova D."/>
            <person name="Rychlik I."/>
        </authorList>
    </citation>
    <scope>NUCLEOTIDE SEQUENCE [LARGE SCALE GENOMIC DNA]</scope>
    <source>
        <strain evidence="2 3">An770</strain>
    </source>
</reference>
<sequence length="188" mass="22067">MAWMYTKYKMRVIKQADFSGPLHMETWIEKQDKVRIWQDLKVSVGNEVYALGRLESCVFHLEEQKIGKLSDIEMPQDVVCEEKIALDPFAKIKRDVSDMEYVFSHKVQYSDLDKSHHMANLRYVNLMENVFSPEFYDCQRLKELELHYVAQSFYGDEIRMYQKSTGDTYQIAGVKTDGTIVMSGTMTF</sequence>
<dbReference type="RefSeq" id="WP_138373308.1">
    <property type="nucleotide sequence ID" value="NZ_JACJKH010000033.1"/>
</dbReference>
<keyword evidence="3" id="KW-1185">Reference proteome</keyword>